<dbReference type="AlphaFoldDB" id="A0A1T1H8K1"/>
<feature type="domain" description="Serine aminopeptidase S33" evidence="1">
    <location>
        <begin position="82"/>
        <end position="309"/>
    </location>
</feature>
<dbReference type="Proteomes" id="UP000190064">
    <property type="component" value="Unassembled WGS sequence"/>
</dbReference>
<dbReference type="EMBL" id="MTSD02000009">
    <property type="protein sequence ID" value="OOV86096.1"/>
    <property type="molecule type" value="Genomic_DNA"/>
</dbReference>
<evidence type="ECO:0000313" key="3">
    <source>
        <dbReference type="Proteomes" id="UP000190064"/>
    </source>
</evidence>
<sequence length="326" mass="37645">MTAKNIQNADPFHAAMLRKILLAEVESDNPMLHRIKRTYSDFYGLSRLPSSEHLWGCVRSDTYEVVYQTFLPSREPGAVSNGCFYLLHGYYDHIGLYTHLIQFLLAEGYEVVAVDLPGHGLSSGPRASIISFDEYSRALWQVMQLTVQQRAKPLNLIGQSTGGAVIIDWLLRSPFKEEFTLDKVVLLAPLVKPWNWTQGLISFYLLSPFINRLKRRFSENSHDENFLRFLKEEPLQYNYLAVDWVRALSRWIPAIEAADPVSANCLILQGEEDRTVDWQNNLDTLLEKFPNAEVCRYPGARHHLVNESEVYRLQWMAGLRSFLRHK</sequence>
<dbReference type="PRINTS" id="PR00111">
    <property type="entry name" value="ABHYDROLASE"/>
</dbReference>
<reference evidence="2" key="1">
    <citation type="submission" date="2017-02" db="EMBL/GenBank/DDBJ databases">
        <title>Draft Genome Sequence of the Salt Water Bacterium Oceanospirillum linum ATCC 11336.</title>
        <authorList>
            <person name="Trachtenberg A.M."/>
            <person name="Carney J.G."/>
            <person name="Linnane J.D."/>
            <person name="Rheaume B.A."/>
            <person name="Pitts N.L."/>
            <person name="Mykles D.L."/>
            <person name="Maclea K.S."/>
        </authorList>
    </citation>
    <scope>NUCLEOTIDE SEQUENCE [LARGE SCALE GENOMIC DNA]</scope>
    <source>
        <strain evidence="2">ATCC 11336</strain>
    </source>
</reference>
<proteinExistence type="predicted"/>
<evidence type="ECO:0000313" key="2">
    <source>
        <dbReference type="EMBL" id="OOV86096.1"/>
    </source>
</evidence>
<comment type="caution">
    <text evidence="2">The sequence shown here is derived from an EMBL/GenBank/DDBJ whole genome shotgun (WGS) entry which is preliminary data.</text>
</comment>
<name>A0A1T1H8K1_OCELI</name>
<dbReference type="PANTHER" id="PTHR11614">
    <property type="entry name" value="PHOSPHOLIPASE-RELATED"/>
    <property type="match status" value="1"/>
</dbReference>
<dbReference type="STRING" id="966.BTA35_0215275"/>
<gene>
    <name evidence="2" type="ORF">BTA35_0215275</name>
</gene>
<evidence type="ECO:0000259" key="1">
    <source>
        <dbReference type="Pfam" id="PF12146"/>
    </source>
</evidence>
<dbReference type="InterPro" id="IPR029058">
    <property type="entry name" value="AB_hydrolase_fold"/>
</dbReference>
<dbReference type="InterPro" id="IPR000073">
    <property type="entry name" value="AB_hydrolase_1"/>
</dbReference>
<dbReference type="InterPro" id="IPR051044">
    <property type="entry name" value="MAG_DAG_Lipase"/>
</dbReference>
<organism evidence="2 3">
    <name type="scientific">Oceanospirillum linum</name>
    <dbReference type="NCBI Taxonomy" id="966"/>
    <lineage>
        <taxon>Bacteria</taxon>
        <taxon>Pseudomonadati</taxon>
        <taxon>Pseudomonadota</taxon>
        <taxon>Gammaproteobacteria</taxon>
        <taxon>Oceanospirillales</taxon>
        <taxon>Oceanospirillaceae</taxon>
        <taxon>Oceanospirillum</taxon>
    </lineage>
</organism>
<dbReference type="Gene3D" id="3.40.50.1820">
    <property type="entry name" value="alpha/beta hydrolase"/>
    <property type="match status" value="1"/>
</dbReference>
<dbReference type="RefSeq" id="WP_078320676.1">
    <property type="nucleotide sequence ID" value="NZ_FXTS01000010.1"/>
</dbReference>
<keyword evidence="3" id="KW-1185">Reference proteome</keyword>
<accession>A0A1T1H8K1</accession>
<protein>
    <recommendedName>
        <fullName evidence="1">Serine aminopeptidase S33 domain-containing protein</fullName>
    </recommendedName>
</protein>
<dbReference type="InterPro" id="IPR022742">
    <property type="entry name" value="Hydrolase_4"/>
</dbReference>
<dbReference type="Pfam" id="PF12146">
    <property type="entry name" value="Hydrolase_4"/>
    <property type="match status" value="1"/>
</dbReference>
<dbReference type="SUPFAM" id="SSF53474">
    <property type="entry name" value="alpha/beta-Hydrolases"/>
    <property type="match status" value="1"/>
</dbReference>